<dbReference type="VEuPathDB" id="FungiDB:H257_12060"/>
<feature type="compositionally biased region" description="Polar residues" evidence="1">
    <location>
        <begin position="133"/>
        <end position="142"/>
    </location>
</feature>
<reference evidence="2" key="1">
    <citation type="submission" date="2013-12" db="EMBL/GenBank/DDBJ databases">
        <title>The Genome Sequence of Aphanomyces astaci APO3.</title>
        <authorList>
            <consortium name="The Broad Institute Genomics Platform"/>
            <person name="Russ C."/>
            <person name="Tyler B."/>
            <person name="van West P."/>
            <person name="Dieguez-Uribeondo J."/>
            <person name="Young S.K."/>
            <person name="Zeng Q."/>
            <person name="Gargeya S."/>
            <person name="Fitzgerald M."/>
            <person name="Abouelleil A."/>
            <person name="Alvarado L."/>
            <person name="Chapman S.B."/>
            <person name="Gainer-Dewar J."/>
            <person name="Goldberg J."/>
            <person name="Griggs A."/>
            <person name="Gujja S."/>
            <person name="Hansen M."/>
            <person name="Howarth C."/>
            <person name="Imamovic A."/>
            <person name="Ireland A."/>
            <person name="Larimer J."/>
            <person name="McCowan C."/>
            <person name="Murphy C."/>
            <person name="Pearson M."/>
            <person name="Poon T.W."/>
            <person name="Priest M."/>
            <person name="Roberts A."/>
            <person name="Saif S."/>
            <person name="Shea T."/>
            <person name="Sykes S."/>
            <person name="Wortman J."/>
            <person name="Nusbaum C."/>
            <person name="Birren B."/>
        </authorList>
    </citation>
    <scope>NUCLEOTIDE SEQUENCE [LARGE SCALE GENOMIC DNA]</scope>
    <source>
        <strain evidence="2">APO3</strain>
    </source>
</reference>
<name>W4FZX2_APHAT</name>
<evidence type="ECO:0000256" key="1">
    <source>
        <dbReference type="SAM" id="MobiDB-lite"/>
    </source>
</evidence>
<evidence type="ECO:0000313" key="2">
    <source>
        <dbReference type="EMBL" id="ETV73022.1"/>
    </source>
</evidence>
<dbReference type="EMBL" id="KI913151">
    <property type="protein sequence ID" value="ETV73022.1"/>
    <property type="molecule type" value="Genomic_DNA"/>
</dbReference>
<accession>W4FZX2</accession>
<feature type="region of interest" description="Disordered" evidence="1">
    <location>
        <begin position="45"/>
        <end position="73"/>
    </location>
</feature>
<sequence length="154" mass="16851">MRPTISSGTTDAAKRHRWAPCVLGLTPDGEELDKTRTSARRARARTLARHPAASRLVRNSPKPSAKEETTGEVSDGGVLGWSLVVVDAWENERLKPSGRYWVPWGAHVPPCDTAIVAACQRGGWDKFQPPISPQCSGSSVRSRPSKRKTHVPLH</sequence>
<dbReference type="RefSeq" id="XP_009837471.1">
    <property type="nucleotide sequence ID" value="XM_009839169.1"/>
</dbReference>
<proteinExistence type="predicted"/>
<dbReference type="AlphaFoldDB" id="W4FZX2"/>
<organism evidence="2">
    <name type="scientific">Aphanomyces astaci</name>
    <name type="common">Crayfish plague agent</name>
    <dbReference type="NCBI Taxonomy" id="112090"/>
    <lineage>
        <taxon>Eukaryota</taxon>
        <taxon>Sar</taxon>
        <taxon>Stramenopiles</taxon>
        <taxon>Oomycota</taxon>
        <taxon>Saprolegniomycetes</taxon>
        <taxon>Saprolegniales</taxon>
        <taxon>Verrucalvaceae</taxon>
        <taxon>Aphanomyces</taxon>
    </lineage>
</organism>
<protein>
    <submittedName>
        <fullName evidence="2">Uncharacterized protein</fullName>
    </submittedName>
</protein>
<feature type="region of interest" description="Disordered" evidence="1">
    <location>
        <begin position="130"/>
        <end position="154"/>
    </location>
</feature>
<feature type="compositionally biased region" description="Basic residues" evidence="1">
    <location>
        <begin position="143"/>
        <end position="154"/>
    </location>
</feature>
<dbReference type="GeneID" id="20814056"/>
<gene>
    <name evidence="2" type="ORF">H257_12060</name>
</gene>